<dbReference type="OrthoDB" id="73827at2"/>
<evidence type="ECO:0000256" key="1">
    <source>
        <dbReference type="ARBA" id="ARBA00023125"/>
    </source>
</evidence>
<dbReference type="InterPro" id="IPR014710">
    <property type="entry name" value="RmlC-like_jellyroll"/>
</dbReference>
<sequence length="190" mass="20806">MENSNEPDADLDRRIAGRLKALRQERNWSLDELAARAGLSRATLSRLENAEVSPTASALGKLCAAYGMTMSRLMLMVEDDFVPLVPQQAQAVWVDASAGFRRRSVSPPAQQLAGEVLACELEPGTRIAYERSPRPGLEHHLLMLEGELAITVDGQAHGLSQGDCLRYQLFGASEFSTPPHCGARYLLFIV</sequence>
<feature type="domain" description="HTH cro/C1-type" evidence="2">
    <location>
        <begin position="19"/>
        <end position="73"/>
    </location>
</feature>
<dbReference type="CDD" id="cd00093">
    <property type="entry name" value="HTH_XRE"/>
    <property type="match status" value="1"/>
</dbReference>
<dbReference type="Proteomes" id="UP000285324">
    <property type="component" value="Unassembled WGS sequence"/>
</dbReference>
<dbReference type="Gene3D" id="2.60.120.10">
    <property type="entry name" value="Jelly Rolls"/>
    <property type="match status" value="1"/>
</dbReference>
<dbReference type="InterPro" id="IPR001387">
    <property type="entry name" value="Cro/C1-type_HTH"/>
</dbReference>
<reference evidence="3 4" key="1">
    <citation type="submission" date="2018-08" db="EMBL/GenBank/DDBJ databases">
        <title>Achromobacter xylosoxidans Genome sequencing and assembly.</title>
        <authorList>
            <person name="Wang R."/>
            <person name="Rensing C."/>
            <person name="Li Y."/>
        </authorList>
    </citation>
    <scope>NUCLEOTIDE SEQUENCE [LARGE SCALE GENOMIC DNA]</scope>
    <source>
        <strain evidence="3 4">GD003A</strain>
    </source>
</reference>
<dbReference type="InterPro" id="IPR050807">
    <property type="entry name" value="TransReg_Diox_bact_type"/>
</dbReference>
<evidence type="ECO:0000313" key="3">
    <source>
        <dbReference type="EMBL" id="RPJ90839.1"/>
    </source>
</evidence>
<dbReference type="InterPro" id="IPR011051">
    <property type="entry name" value="RmlC_Cupin_sf"/>
</dbReference>
<dbReference type="PANTHER" id="PTHR46797:SF10">
    <property type="entry name" value="BLR1115 PROTEIN"/>
    <property type="match status" value="1"/>
</dbReference>
<keyword evidence="1" id="KW-0238">DNA-binding</keyword>
<comment type="caution">
    <text evidence="3">The sequence shown here is derived from an EMBL/GenBank/DDBJ whole genome shotgun (WGS) entry which is preliminary data.</text>
</comment>
<dbReference type="InterPro" id="IPR010982">
    <property type="entry name" value="Lambda_DNA-bd_dom_sf"/>
</dbReference>
<dbReference type="RefSeq" id="WP_059378827.1">
    <property type="nucleotide sequence ID" value="NZ_CP061008.1"/>
</dbReference>
<evidence type="ECO:0000259" key="2">
    <source>
        <dbReference type="PROSITE" id="PS50943"/>
    </source>
</evidence>
<dbReference type="AlphaFoldDB" id="A0A424WBV4"/>
<protein>
    <submittedName>
        <fullName evidence="3">XRE family transcriptional regulator</fullName>
    </submittedName>
</protein>
<dbReference type="PANTHER" id="PTHR46797">
    <property type="entry name" value="HTH-TYPE TRANSCRIPTIONAL REGULATOR"/>
    <property type="match status" value="1"/>
</dbReference>
<dbReference type="Pfam" id="PF01381">
    <property type="entry name" value="HTH_3"/>
    <property type="match status" value="1"/>
</dbReference>
<gene>
    <name evidence="3" type="ORF">DY367_15930</name>
</gene>
<dbReference type="GO" id="GO:0003700">
    <property type="term" value="F:DNA-binding transcription factor activity"/>
    <property type="evidence" value="ECO:0007669"/>
    <property type="project" value="TreeGrafter"/>
</dbReference>
<dbReference type="SUPFAM" id="SSF51182">
    <property type="entry name" value="RmlC-like cupins"/>
    <property type="match status" value="1"/>
</dbReference>
<organism evidence="3 4">
    <name type="scientific">Alcaligenes xylosoxydans xylosoxydans</name>
    <name type="common">Achromobacter xylosoxidans</name>
    <dbReference type="NCBI Taxonomy" id="85698"/>
    <lineage>
        <taxon>Bacteria</taxon>
        <taxon>Pseudomonadati</taxon>
        <taxon>Pseudomonadota</taxon>
        <taxon>Betaproteobacteria</taxon>
        <taxon>Burkholderiales</taxon>
        <taxon>Alcaligenaceae</taxon>
        <taxon>Achromobacter</taxon>
    </lineage>
</organism>
<dbReference type="PROSITE" id="PS50943">
    <property type="entry name" value="HTH_CROC1"/>
    <property type="match status" value="1"/>
</dbReference>
<dbReference type="GO" id="GO:0003677">
    <property type="term" value="F:DNA binding"/>
    <property type="evidence" value="ECO:0007669"/>
    <property type="project" value="UniProtKB-KW"/>
</dbReference>
<name>A0A424WBV4_ALCXX</name>
<accession>A0A424WBV4</accession>
<dbReference type="Gene3D" id="1.10.260.40">
    <property type="entry name" value="lambda repressor-like DNA-binding domains"/>
    <property type="match status" value="1"/>
</dbReference>
<dbReference type="GO" id="GO:0005829">
    <property type="term" value="C:cytosol"/>
    <property type="evidence" value="ECO:0007669"/>
    <property type="project" value="TreeGrafter"/>
</dbReference>
<dbReference type="EMBL" id="QVXO01000022">
    <property type="protein sequence ID" value="RPJ90839.1"/>
    <property type="molecule type" value="Genomic_DNA"/>
</dbReference>
<dbReference type="SUPFAM" id="SSF47413">
    <property type="entry name" value="lambda repressor-like DNA-binding domains"/>
    <property type="match status" value="1"/>
</dbReference>
<dbReference type="CDD" id="cd02209">
    <property type="entry name" value="cupin_XRE_C"/>
    <property type="match status" value="1"/>
</dbReference>
<evidence type="ECO:0000313" key="4">
    <source>
        <dbReference type="Proteomes" id="UP000285324"/>
    </source>
</evidence>
<proteinExistence type="predicted"/>
<dbReference type="SMART" id="SM00530">
    <property type="entry name" value="HTH_XRE"/>
    <property type="match status" value="1"/>
</dbReference>